<keyword evidence="3" id="KW-1185">Reference proteome</keyword>
<feature type="compositionally biased region" description="Polar residues" evidence="1">
    <location>
        <begin position="10"/>
        <end position="19"/>
    </location>
</feature>
<gene>
    <name evidence="2" type="ORF">BD310DRAFT_246599</name>
</gene>
<name>A0A4Q9PDU7_9APHY</name>
<evidence type="ECO:0000313" key="3">
    <source>
        <dbReference type="Proteomes" id="UP000292082"/>
    </source>
</evidence>
<reference evidence="2 3" key="1">
    <citation type="submission" date="2019-01" db="EMBL/GenBank/DDBJ databases">
        <title>Draft genome sequences of three monokaryotic isolates of the white-rot basidiomycete fungus Dichomitus squalens.</title>
        <authorList>
            <consortium name="DOE Joint Genome Institute"/>
            <person name="Lopez S.C."/>
            <person name="Andreopoulos B."/>
            <person name="Pangilinan J."/>
            <person name="Lipzen A."/>
            <person name="Riley R."/>
            <person name="Ahrendt S."/>
            <person name="Ng V."/>
            <person name="Barry K."/>
            <person name="Daum C."/>
            <person name="Grigoriev I.V."/>
            <person name="Hilden K.S."/>
            <person name="Makela M.R."/>
            <person name="de Vries R.P."/>
        </authorList>
    </citation>
    <scope>NUCLEOTIDE SEQUENCE [LARGE SCALE GENOMIC DNA]</scope>
    <source>
        <strain evidence="2 3">CBS 464.89</strain>
    </source>
</reference>
<proteinExistence type="predicted"/>
<sequence length="106" mass="12150">MVMPLRTRSPALQSRSRVSQAPDDPRETQPDTTHIHSAVAYISRRSRKRKHRPNLQSCLRVEPLANPSSLPCIPIRASSLRSLRFLYSYTQTDSALPPTRWPCDRL</sequence>
<accession>A0A4Q9PDU7</accession>
<protein>
    <submittedName>
        <fullName evidence="2">Uncharacterized protein</fullName>
    </submittedName>
</protein>
<feature type="region of interest" description="Disordered" evidence="1">
    <location>
        <begin position="1"/>
        <end position="36"/>
    </location>
</feature>
<dbReference type="Proteomes" id="UP000292082">
    <property type="component" value="Unassembled WGS sequence"/>
</dbReference>
<evidence type="ECO:0000256" key="1">
    <source>
        <dbReference type="SAM" id="MobiDB-lite"/>
    </source>
</evidence>
<organism evidence="2 3">
    <name type="scientific">Dichomitus squalens</name>
    <dbReference type="NCBI Taxonomy" id="114155"/>
    <lineage>
        <taxon>Eukaryota</taxon>
        <taxon>Fungi</taxon>
        <taxon>Dikarya</taxon>
        <taxon>Basidiomycota</taxon>
        <taxon>Agaricomycotina</taxon>
        <taxon>Agaricomycetes</taxon>
        <taxon>Polyporales</taxon>
        <taxon>Polyporaceae</taxon>
        <taxon>Dichomitus</taxon>
    </lineage>
</organism>
<dbReference type="EMBL" id="ML145259">
    <property type="protein sequence ID" value="TBU52265.1"/>
    <property type="molecule type" value="Genomic_DNA"/>
</dbReference>
<dbReference type="AlphaFoldDB" id="A0A4Q9PDU7"/>
<evidence type="ECO:0000313" key="2">
    <source>
        <dbReference type="EMBL" id="TBU52265.1"/>
    </source>
</evidence>